<dbReference type="Proteomes" id="UP000002985">
    <property type="component" value="Unassembled WGS sequence"/>
</dbReference>
<dbReference type="InterPro" id="IPR007694">
    <property type="entry name" value="DNA_helicase_DnaB-like_C"/>
</dbReference>
<reference evidence="2 3" key="1">
    <citation type="journal article" date="2012" name="FEBS Lett.">
        <title>Anammox organism KSU-1 expresses a NirK-type copper-containing nitrite reductase instead of a NirS-type with cytochrome cd1.</title>
        <authorList>
            <person name="Hira D."/>
            <person name="Toh H."/>
            <person name="Migita C.T."/>
            <person name="Okubo H."/>
            <person name="Nishiyama T."/>
            <person name="Hattori M."/>
            <person name="Furukawa K."/>
            <person name="Fujii T."/>
        </authorList>
    </citation>
    <scope>NUCLEOTIDE SEQUENCE [LARGE SCALE GENOMIC DNA]</scope>
</reference>
<dbReference type="GO" id="GO:0005524">
    <property type="term" value="F:ATP binding"/>
    <property type="evidence" value="ECO:0007669"/>
    <property type="project" value="InterPro"/>
</dbReference>
<proteinExistence type="predicted"/>
<dbReference type="InterPro" id="IPR027417">
    <property type="entry name" value="P-loop_NTPase"/>
</dbReference>
<name>I3IJB1_9BACT</name>
<dbReference type="Gene3D" id="3.40.50.300">
    <property type="entry name" value="P-loop containing nucleotide triphosphate hydrolases"/>
    <property type="match status" value="1"/>
</dbReference>
<evidence type="ECO:0000259" key="1">
    <source>
        <dbReference type="PROSITE" id="PS51199"/>
    </source>
</evidence>
<dbReference type="STRING" id="247490.KSU1_C0210"/>
<feature type="domain" description="SF4 helicase" evidence="1">
    <location>
        <begin position="296"/>
        <end position="569"/>
    </location>
</feature>
<dbReference type="PANTHER" id="PTHR12873">
    <property type="entry name" value="T7-LIKE MITOCHONDRIAL DNA HELICASE"/>
    <property type="match status" value="1"/>
</dbReference>
<gene>
    <name evidence="2" type="ORF">KSU1_C0210</name>
</gene>
<dbReference type="PROSITE" id="PS51199">
    <property type="entry name" value="SF4_HELICASE"/>
    <property type="match status" value="1"/>
</dbReference>
<keyword evidence="3" id="KW-1185">Reference proteome</keyword>
<organism evidence="2 3">
    <name type="scientific">Candidatus Jettenia caeni</name>
    <dbReference type="NCBI Taxonomy" id="247490"/>
    <lineage>
        <taxon>Bacteria</taxon>
        <taxon>Pseudomonadati</taxon>
        <taxon>Planctomycetota</taxon>
        <taxon>Candidatus Brocadiia</taxon>
        <taxon>Candidatus Brocadiales</taxon>
        <taxon>Candidatus Brocadiaceae</taxon>
        <taxon>Candidatus Jettenia</taxon>
    </lineage>
</organism>
<dbReference type="SUPFAM" id="SSF52540">
    <property type="entry name" value="P-loop containing nucleoside triphosphate hydrolases"/>
    <property type="match status" value="1"/>
</dbReference>
<evidence type="ECO:0000313" key="2">
    <source>
        <dbReference type="EMBL" id="GAB61806.1"/>
    </source>
</evidence>
<dbReference type="Pfam" id="PF03796">
    <property type="entry name" value="DnaB_C"/>
    <property type="match status" value="1"/>
</dbReference>
<dbReference type="EMBL" id="BAFH01000003">
    <property type="protein sequence ID" value="GAB61806.1"/>
    <property type="molecule type" value="Genomic_DNA"/>
</dbReference>
<protein>
    <recommendedName>
        <fullName evidence="1">SF4 helicase domain-containing protein</fullName>
    </recommendedName>
</protein>
<dbReference type="GO" id="GO:0003697">
    <property type="term" value="F:single-stranded DNA binding"/>
    <property type="evidence" value="ECO:0007669"/>
    <property type="project" value="InterPro"/>
</dbReference>
<dbReference type="GO" id="GO:0043139">
    <property type="term" value="F:5'-3' DNA helicase activity"/>
    <property type="evidence" value="ECO:0007669"/>
    <property type="project" value="InterPro"/>
</dbReference>
<dbReference type="GO" id="GO:0006260">
    <property type="term" value="P:DNA replication"/>
    <property type="evidence" value="ECO:0007669"/>
    <property type="project" value="InterPro"/>
</dbReference>
<comment type="caution">
    <text evidence="2">The sequence shown here is derived from an EMBL/GenBank/DDBJ whole genome shotgun (WGS) entry which is preliminary data.</text>
</comment>
<sequence>MNIEEFANKYLQPYKTHGDEIIPEYCPFCKGGPKNEKYKFALNVTKRTFNCKRLNNCDKKGTFRQLCEKFGEEADRNEVNSQRNYKKPKAYIMPKTALTPFGQTIGEYFKKRGISQQTLERREVSECNGAIAFLYREEGKLVLVKYRTPQKEPKHWREEGGKPVFWGMDLCDPQYPLVIVEGEPDALALDECNIKNAISVPSGAEDLSCIENCWEWLNQFKKIKIWGDNDEAGKKMVDKLILRLGQFRCFIVNSPYKDANEHLMKEGTESVRKAVETAREVPVAGIKRLADVTKLDYSQIERVQSNIKKLDMILGGFRMGELTVWTGFNSSGKSTLLGQMLVESIDQDFPVFAYSGELTLHLFKEWIHLQMVGPENLDFFYDYVENHDIAKVKAEVISKLENWYKDMFYVYDSYTTNEPMKILDLCEIAARRYDCKVFLIDNLMTTGCDGIKSDNYYQSQSIFVGKLVEFTKRYNVHVHLVAHPRKTVGMLNKMDIAGSGNITDRADNVIGIHRFNMEEKNTDGYLEKYAGFDTLVQVFKNRFRGKQDVEFGLKYDFDSKRFYQPDESETRNKKYSWETANFVNLDELGIEV</sequence>
<dbReference type="Pfam" id="PF13155">
    <property type="entry name" value="Toprim_2"/>
    <property type="match status" value="1"/>
</dbReference>
<dbReference type="InterPro" id="IPR034154">
    <property type="entry name" value="TOPRIM_DnaG/twinkle"/>
</dbReference>
<dbReference type="PANTHER" id="PTHR12873:SF0">
    <property type="entry name" value="TWINKLE MTDNA HELICASE"/>
    <property type="match status" value="1"/>
</dbReference>
<dbReference type="AlphaFoldDB" id="I3IJB1"/>
<dbReference type="OrthoDB" id="1038270at2"/>
<dbReference type="eggNOG" id="COG0305">
    <property type="taxonomic scope" value="Bacteria"/>
</dbReference>
<dbReference type="SUPFAM" id="SSF56731">
    <property type="entry name" value="DNA primase core"/>
    <property type="match status" value="1"/>
</dbReference>
<accession>I3IJB1</accession>
<evidence type="ECO:0000313" key="3">
    <source>
        <dbReference type="Proteomes" id="UP000002985"/>
    </source>
</evidence>
<dbReference type="Gene3D" id="3.40.1360.10">
    <property type="match status" value="1"/>
</dbReference>
<dbReference type="InterPro" id="IPR027032">
    <property type="entry name" value="Twinkle-like"/>
</dbReference>
<dbReference type="CDD" id="cd01029">
    <property type="entry name" value="TOPRIM_primases"/>
    <property type="match status" value="1"/>
</dbReference>